<evidence type="ECO:0000313" key="1">
    <source>
        <dbReference type="EMBL" id="KAJ0180628.1"/>
    </source>
</evidence>
<sequence>MEARTLASLYVWRKEKEASSGRPAPRKIKGRREELRQVHVVKWANRLNNPSAGLALIEAVRPIMSEWLNRRHGTLTFRLTQVLSGHGCFGKYLYRIRREQTSGCHHCVGGEEDTVLHTLQVCPAWDEQRCDLIAAIGADLSLPALVKAMVGSADAWNAARISPGKKKGNLGCRANGALNSFMDSQKVLVQARLAVHNGVLVPTLMYDSES</sequence>
<dbReference type="Proteomes" id="UP000824533">
    <property type="component" value="Linkage Group LG06"/>
</dbReference>
<comment type="caution">
    <text evidence="1">The sequence shown here is derived from an EMBL/GenBank/DDBJ whole genome shotgun (WGS) entry which is preliminary data.</text>
</comment>
<keyword evidence="2" id="KW-1185">Reference proteome</keyword>
<gene>
    <name evidence="1" type="ORF">K1T71_004032</name>
</gene>
<protein>
    <submittedName>
        <fullName evidence="1">Uncharacterized protein</fullName>
    </submittedName>
</protein>
<dbReference type="EMBL" id="CM034392">
    <property type="protein sequence ID" value="KAJ0180628.1"/>
    <property type="molecule type" value="Genomic_DNA"/>
</dbReference>
<proteinExistence type="predicted"/>
<accession>A0ACC1DAK4</accession>
<evidence type="ECO:0000313" key="2">
    <source>
        <dbReference type="Proteomes" id="UP000824533"/>
    </source>
</evidence>
<name>A0ACC1DAK4_9NEOP</name>
<reference evidence="1 2" key="1">
    <citation type="journal article" date="2021" name="Front. Genet.">
        <title>Chromosome-Level Genome Assembly Reveals Significant Gene Expansion in the Toll and IMD Signaling Pathways of Dendrolimus kikuchii.</title>
        <authorList>
            <person name="Zhou J."/>
            <person name="Wu P."/>
            <person name="Xiong Z."/>
            <person name="Liu N."/>
            <person name="Zhao N."/>
            <person name="Ji M."/>
            <person name="Qiu Y."/>
            <person name="Yang B."/>
        </authorList>
    </citation>
    <scope>NUCLEOTIDE SEQUENCE [LARGE SCALE GENOMIC DNA]</scope>
    <source>
        <strain evidence="1">Ann1</strain>
    </source>
</reference>
<organism evidence="1 2">
    <name type="scientific">Dendrolimus kikuchii</name>
    <dbReference type="NCBI Taxonomy" id="765133"/>
    <lineage>
        <taxon>Eukaryota</taxon>
        <taxon>Metazoa</taxon>
        <taxon>Ecdysozoa</taxon>
        <taxon>Arthropoda</taxon>
        <taxon>Hexapoda</taxon>
        <taxon>Insecta</taxon>
        <taxon>Pterygota</taxon>
        <taxon>Neoptera</taxon>
        <taxon>Endopterygota</taxon>
        <taxon>Lepidoptera</taxon>
        <taxon>Glossata</taxon>
        <taxon>Ditrysia</taxon>
        <taxon>Bombycoidea</taxon>
        <taxon>Lasiocampidae</taxon>
        <taxon>Dendrolimus</taxon>
    </lineage>
</organism>